<feature type="region of interest" description="Disordered" evidence="1">
    <location>
        <begin position="149"/>
        <end position="181"/>
    </location>
</feature>
<evidence type="ECO:0000313" key="3">
    <source>
        <dbReference type="Proteomes" id="UP000076761"/>
    </source>
</evidence>
<dbReference type="AlphaFoldDB" id="A0A165QEM1"/>
<gene>
    <name evidence="2" type="ORF">NEOLEDRAFT_670129</name>
</gene>
<reference evidence="2 3" key="1">
    <citation type="journal article" date="2016" name="Mol. Biol. Evol.">
        <title>Comparative Genomics of Early-Diverging Mushroom-Forming Fungi Provides Insights into the Origins of Lignocellulose Decay Capabilities.</title>
        <authorList>
            <person name="Nagy L.G."/>
            <person name="Riley R."/>
            <person name="Tritt A."/>
            <person name="Adam C."/>
            <person name="Daum C."/>
            <person name="Floudas D."/>
            <person name="Sun H."/>
            <person name="Yadav J.S."/>
            <person name="Pangilinan J."/>
            <person name="Larsson K.H."/>
            <person name="Matsuura K."/>
            <person name="Barry K."/>
            <person name="Labutti K."/>
            <person name="Kuo R."/>
            <person name="Ohm R.A."/>
            <person name="Bhattacharya S.S."/>
            <person name="Shirouzu T."/>
            <person name="Yoshinaga Y."/>
            <person name="Martin F.M."/>
            <person name="Grigoriev I.V."/>
            <person name="Hibbett D.S."/>
        </authorList>
    </citation>
    <scope>NUCLEOTIDE SEQUENCE [LARGE SCALE GENOMIC DNA]</scope>
    <source>
        <strain evidence="2 3">HHB14362 ss-1</strain>
    </source>
</reference>
<protein>
    <submittedName>
        <fullName evidence="2">Uncharacterized protein</fullName>
    </submittedName>
</protein>
<dbReference type="Proteomes" id="UP000076761">
    <property type="component" value="Unassembled WGS sequence"/>
</dbReference>
<evidence type="ECO:0000313" key="2">
    <source>
        <dbReference type="EMBL" id="KZT22330.1"/>
    </source>
</evidence>
<dbReference type="EMBL" id="KV425597">
    <property type="protein sequence ID" value="KZT22330.1"/>
    <property type="molecule type" value="Genomic_DNA"/>
</dbReference>
<name>A0A165QEM1_9AGAM</name>
<accession>A0A165QEM1</accession>
<dbReference type="InParanoid" id="A0A165QEM1"/>
<evidence type="ECO:0000256" key="1">
    <source>
        <dbReference type="SAM" id="MobiDB-lite"/>
    </source>
</evidence>
<organism evidence="2 3">
    <name type="scientific">Neolentinus lepideus HHB14362 ss-1</name>
    <dbReference type="NCBI Taxonomy" id="1314782"/>
    <lineage>
        <taxon>Eukaryota</taxon>
        <taxon>Fungi</taxon>
        <taxon>Dikarya</taxon>
        <taxon>Basidiomycota</taxon>
        <taxon>Agaricomycotina</taxon>
        <taxon>Agaricomycetes</taxon>
        <taxon>Gloeophyllales</taxon>
        <taxon>Gloeophyllaceae</taxon>
        <taxon>Neolentinus</taxon>
    </lineage>
</organism>
<keyword evidence="3" id="KW-1185">Reference proteome</keyword>
<proteinExistence type="predicted"/>
<sequence length="181" mass="19917">MRSFDTSARESGDDRISDPVSTPCILSRYSYQTIRTLLRRGCHFYVAQSKAVCAGASFLDAGEDCESKSSRYVFVAMLDGSNYACECSRVTIYKRISTEKAIPYLSLLTVVILRAKNLLICLDCHAPVDNQSQNARNFDASTFVSLDPCKRRHTSSDSGPPAKPTPSLTSYPSADVPPRLS</sequence>